<evidence type="ECO:0000256" key="5">
    <source>
        <dbReference type="ARBA" id="ARBA00022833"/>
    </source>
</evidence>
<reference evidence="11" key="1">
    <citation type="submission" date="2020-11" db="EMBL/GenBank/DDBJ databases">
        <authorList>
            <person name="Tran Van P."/>
        </authorList>
    </citation>
    <scope>NUCLEOTIDE SEQUENCE</scope>
</reference>
<dbReference type="FunFam" id="3.30.160.60:FF:000032">
    <property type="entry name" value="Krueppel-like factor 4"/>
    <property type="match status" value="1"/>
</dbReference>
<keyword evidence="5" id="KW-0862">Zinc</keyword>
<dbReference type="InterPro" id="IPR036236">
    <property type="entry name" value="Znf_C2H2_sf"/>
</dbReference>
<keyword evidence="3" id="KW-0677">Repeat</keyword>
<feature type="domain" description="C2H2-type" evidence="10">
    <location>
        <begin position="426"/>
        <end position="454"/>
    </location>
</feature>
<proteinExistence type="predicted"/>
<dbReference type="GO" id="GO:0005634">
    <property type="term" value="C:nucleus"/>
    <property type="evidence" value="ECO:0007669"/>
    <property type="project" value="UniProtKB-SubCell"/>
</dbReference>
<feature type="domain" description="C2H2-type" evidence="10">
    <location>
        <begin position="576"/>
        <end position="602"/>
    </location>
</feature>
<dbReference type="PROSITE" id="PS00028">
    <property type="entry name" value="ZINC_FINGER_C2H2_1"/>
    <property type="match status" value="11"/>
</dbReference>
<accession>A0A7R9KT86</accession>
<name>A0A7R9KT86_9ACAR</name>
<evidence type="ECO:0000313" key="11">
    <source>
        <dbReference type="EMBL" id="CAD7628971.1"/>
    </source>
</evidence>
<keyword evidence="12" id="KW-1185">Reference proteome</keyword>
<dbReference type="SUPFAM" id="SSF57667">
    <property type="entry name" value="beta-beta-alpha zinc fingers"/>
    <property type="match status" value="7"/>
</dbReference>
<evidence type="ECO:0000256" key="6">
    <source>
        <dbReference type="ARBA" id="ARBA00023015"/>
    </source>
</evidence>
<feature type="domain" description="C2H2-type" evidence="10">
    <location>
        <begin position="548"/>
        <end position="572"/>
    </location>
</feature>
<evidence type="ECO:0000313" key="12">
    <source>
        <dbReference type="Proteomes" id="UP000759131"/>
    </source>
</evidence>
<dbReference type="AlphaFoldDB" id="A0A7R9KT86"/>
<dbReference type="PANTHER" id="PTHR46179">
    <property type="entry name" value="ZINC FINGER PROTEIN"/>
    <property type="match status" value="1"/>
</dbReference>
<keyword evidence="6" id="KW-0805">Transcription regulation</keyword>
<feature type="domain" description="C2H2-type" evidence="10">
    <location>
        <begin position="488"/>
        <end position="517"/>
    </location>
</feature>
<dbReference type="FunFam" id="3.30.160.60:FF:000072">
    <property type="entry name" value="zinc finger protein 143 isoform X1"/>
    <property type="match status" value="1"/>
</dbReference>
<feature type="domain" description="C2H2-type" evidence="10">
    <location>
        <begin position="458"/>
        <end position="487"/>
    </location>
</feature>
<evidence type="ECO:0000256" key="4">
    <source>
        <dbReference type="ARBA" id="ARBA00022771"/>
    </source>
</evidence>
<keyword evidence="2" id="KW-0479">Metal-binding</keyword>
<evidence type="ECO:0000256" key="7">
    <source>
        <dbReference type="ARBA" id="ARBA00023163"/>
    </source>
</evidence>
<dbReference type="Gene3D" id="3.30.160.60">
    <property type="entry name" value="Classic Zinc Finger"/>
    <property type="match status" value="10"/>
</dbReference>
<evidence type="ECO:0000256" key="9">
    <source>
        <dbReference type="PROSITE-ProRule" id="PRU00042"/>
    </source>
</evidence>
<dbReference type="InterPro" id="IPR013087">
    <property type="entry name" value="Znf_C2H2_type"/>
</dbReference>
<feature type="domain" description="C2H2-type" evidence="10">
    <location>
        <begin position="396"/>
        <end position="425"/>
    </location>
</feature>
<feature type="domain" description="C2H2-type" evidence="10">
    <location>
        <begin position="153"/>
        <end position="183"/>
    </location>
</feature>
<feature type="domain" description="C2H2-type" evidence="10">
    <location>
        <begin position="366"/>
        <end position="395"/>
    </location>
</feature>
<dbReference type="EMBL" id="CAJPIZ010006293">
    <property type="protein sequence ID" value="CAG2109401.1"/>
    <property type="molecule type" value="Genomic_DNA"/>
</dbReference>
<keyword evidence="7" id="KW-0804">Transcription</keyword>
<dbReference type="Pfam" id="PF00096">
    <property type="entry name" value="zf-C2H2"/>
    <property type="match status" value="4"/>
</dbReference>
<organism evidence="11">
    <name type="scientific">Medioppia subpectinata</name>
    <dbReference type="NCBI Taxonomy" id="1979941"/>
    <lineage>
        <taxon>Eukaryota</taxon>
        <taxon>Metazoa</taxon>
        <taxon>Ecdysozoa</taxon>
        <taxon>Arthropoda</taxon>
        <taxon>Chelicerata</taxon>
        <taxon>Arachnida</taxon>
        <taxon>Acari</taxon>
        <taxon>Acariformes</taxon>
        <taxon>Sarcoptiformes</taxon>
        <taxon>Oribatida</taxon>
        <taxon>Brachypylina</taxon>
        <taxon>Oppioidea</taxon>
        <taxon>Oppiidae</taxon>
        <taxon>Medioppia</taxon>
    </lineage>
</organism>
<dbReference type="PROSITE" id="PS50157">
    <property type="entry name" value="ZINC_FINGER_C2H2_2"/>
    <property type="match status" value="12"/>
</dbReference>
<evidence type="ECO:0000256" key="1">
    <source>
        <dbReference type="ARBA" id="ARBA00004123"/>
    </source>
</evidence>
<dbReference type="FunFam" id="3.30.160.60:FF:000125">
    <property type="entry name" value="Putative zinc finger protein 143"/>
    <property type="match status" value="1"/>
</dbReference>
<dbReference type="GO" id="GO:0006357">
    <property type="term" value="P:regulation of transcription by RNA polymerase II"/>
    <property type="evidence" value="ECO:0007669"/>
    <property type="project" value="TreeGrafter"/>
</dbReference>
<dbReference type="PANTHER" id="PTHR46179:SF13">
    <property type="entry name" value="C2H2-TYPE DOMAIN-CONTAINING PROTEIN"/>
    <property type="match status" value="1"/>
</dbReference>
<gene>
    <name evidence="11" type="ORF">OSB1V03_LOCUS9389</name>
</gene>
<dbReference type="Proteomes" id="UP000759131">
    <property type="component" value="Unassembled WGS sequence"/>
</dbReference>
<dbReference type="SMART" id="SM00355">
    <property type="entry name" value="ZnF_C2H2"/>
    <property type="match status" value="14"/>
</dbReference>
<sequence>MKLSVLLSVCIDSHNNKVLIESLENQYKTIITDGCAQHSTQTTTTHNWPLDTQTTPVGHRSETITTEDQSLISEDIVNDGQIETDTRSDGCVDTNTETIHIVNENEIKEEKEDTDWSPLSVMKYSTYNKPKRQRLQHKARKSCVSSPPKTSIYICNLMGCVDTFITKSLLDNHRKVNHKIDVPFGARQLVVKTDPQSSSSLKPFACNYENCNFRAVNQLLLNKHLESHDRANHQFFCDYDDCGRSFAHKRALKIHQRSSGHFDDTDDMAIPGPPYGCQRRNCKKAFTTLWKLKRHVDQVHDGVRPFACHDCPQRFQSCSSLRIHRLQKHSLEPKVFKCDFIGCEFETNVSNSLDQHKKRHLNIKKFVCEETDCAMSFISKADLKRHMRSHSDERPHRCDWPGCESAYKRADLLADHRRRHTGDLPFVCDECQRRFPSKNTLNAHNRDIHINGTDNKRFKCDVSGCSWVTNKPFFLKVHRRTHQNLRPFVCKETDCGKSFNLKSTLTKHMRCHSDERPFRCDWPACESAYKSSKGLADHRRTHTGEREFMCPFPGCGKNYTSSSILSTHKNTHKQPYVCHWPACDQRFGDNRRLKAHIAEHQGILMSGCGLGRVLSASIGDNSLVLILQGFN</sequence>
<dbReference type="OrthoDB" id="6407147at2759"/>
<comment type="subcellular location">
    <subcellularLocation>
        <location evidence="1">Nucleus</location>
    </subcellularLocation>
</comment>
<feature type="domain" description="C2H2-type" evidence="10">
    <location>
        <begin position="518"/>
        <end position="547"/>
    </location>
</feature>
<feature type="domain" description="C2H2-type" evidence="10">
    <location>
        <begin position="306"/>
        <end position="334"/>
    </location>
</feature>
<evidence type="ECO:0000256" key="3">
    <source>
        <dbReference type="ARBA" id="ARBA00022737"/>
    </source>
</evidence>
<dbReference type="GO" id="GO:0008270">
    <property type="term" value="F:zinc ion binding"/>
    <property type="evidence" value="ECO:0007669"/>
    <property type="project" value="UniProtKB-KW"/>
</dbReference>
<keyword evidence="8" id="KW-0539">Nucleus</keyword>
<evidence type="ECO:0000256" key="8">
    <source>
        <dbReference type="ARBA" id="ARBA00023242"/>
    </source>
</evidence>
<dbReference type="EMBL" id="OC860868">
    <property type="protein sequence ID" value="CAD7628971.1"/>
    <property type="molecule type" value="Genomic_DNA"/>
</dbReference>
<dbReference type="InterPro" id="IPR051061">
    <property type="entry name" value="Zinc_finger_trans_reg"/>
</dbReference>
<keyword evidence="4 9" id="KW-0863">Zinc-finger</keyword>
<feature type="domain" description="C2H2-type" evidence="10">
    <location>
        <begin position="275"/>
        <end position="305"/>
    </location>
</feature>
<feature type="domain" description="C2H2-type" evidence="10">
    <location>
        <begin position="235"/>
        <end position="266"/>
    </location>
</feature>
<evidence type="ECO:0000259" key="10">
    <source>
        <dbReference type="PROSITE" id="PS50157"/>
    </source>
</evidence>
<evidence type="ECO:0000256" key="2">
    <source>
        <dbReference type="ARBA" id="ARBA00022723"/>
    </source>
</evidence>
<protein>
    <recommendedName>
        <fullName evidence="10">C2H2-type domain-containing protein</fullName>
    </recommendedName>
</protein>